<accession>A0A1X6YC31</accession>
<gene>
    <name evidence="6" type="primary">iclR_2</name>
    <name evidence="6" type="ORF">PSM7751_00390</name>
</gene>
<dbReference type="RefSeq" id="WP_085886301.1">
    <property type="nucleotide sequence ID" value="NZ_FWFN01000001.1"/>
</dbReference>
<dbReference type="SUPFAM" id="SSF55781">
    <property type="entry name" value="GAF domain-like"/>
    <property type="match status" value="1"/>
</dbReference>
<evidence type="ECO:0000256" key="2">
    <source>
        <dbReference type="ARBA" id="ARBA00023125"/>
    </source>
</evidence>
<dbReference type="InterPro" id="IPR005471">
    <property type="entry name" value="Tscrpt_reg_IclR_N"/>
</dbReference>
<dbReference type="InterPro" id="IPR014757">
    <property type="entry name" value="Tscrpt_reg_IclR_C"/>
</dbReference>
<dbReference type="GO" id="GO:0045892">
    <property type="term" value="P:negative regulation of DNA-templated transcription"/>
    <property type="evidence" value="ECO:0007669"/>
    <property type="project" value="TreeGrafter"/>
</dbReference>
<dbReference type="PROSITE" id="PS51077">
    <property type="entry name" value="HTH_ICLR"/>
    <property type="match status" value="1"/>
</dbReference>
<dbReference type="InterPro" id="IPR036390">
    <property type="entry name" value="WH_DNA-bd_sf"/>
</dbReference>
<dbReference type="EMBL" id="FWFN01000001">
    <property type="protein sequence ID" value="SLN15044.1"/>
    <property type="molecule type" value="Genomic_DNA"/>
</dbReference>
<evidence type="ECO:0000256" key="3">
    <source>
        <dbReference type="ARBA" id="ARBA00023163"/>
    </source>
</evidence>
<keyword evidence="7" id="KW-1185">Reference proteome</keyword>
<dbReference type="PROSITE" id="PS51078">
    <property type="entry name" value="ICLR_ED"/>
    <property type="match status" value="1"/>
</dbReference>
<feature type="domain" description="HTH iclR-type" evidence="4">
    <location>
        <begin position="9"/>
        <end position="71"/>
    </location>
</feature>
<reference evidence="6 7" key="1">
    <citation type="submission" date="2017-03" db="EMBL/GenBank/DDBJ databases">
        <authorList>
            <person name="Afonso C.L."/>
            <person name="Miller P.J."/>
            <person name="Scott M.A."/>
            <person name="Spackman E."/>
            <person name="Goraichik I."/>
            <person name="Dimitrov K.M."/>
            <person name="Suarez D.L."/>
            <person name="Swayne D.E."/>
        </authorList>
    </citation>
    <scope>NUCLEOTIDE SEQUENCE [LARGE SCALE GENOMIC DNA]</scope>
    <source>
        <strain evidence="6 7">CECT 7751</strain>
    </source>
</reference>
<dbReference type="GO" id="GO:0003700">
    <property type="term" value="F:DNA-binding transcription factor activity"/>
    <property type="evidence" value="ECO:0007669"/>
    <property type="project" value="TreeGrafter"/>
</dbReference>
<dbReference type="PANTHER" id="PTHR30136:SF24">
    <property type="entry name" value="HTH-TYPE TRANSCRIPTIONAL REPRESSOR ALLR"/>
    <property type="match status" value="1"/>
</dbReference>
<dbReference type="Proteomes" id="UP000193963">
    <property type="component" value="Unassembled WGS sequence"/>
</dbReference>
<name>A0A1X6YC31_9RHOB</name>
<dbReference type="InterPro" id="IPR029016">
    <property type="entry name" value="GAF-like_dom_sf"/>
</dbReference>
<keyword evidence="1" id="KW-0805">Transcription regulation</keyword>
<dbReference type="Gene3D" id="1.10.10.10">
    <property type="entry name" value="Winged helix-like DNA-binding domain superfamily/Winged helix DNA-binding domain"/>
    <property type="match status" value="1"/>
</dbReference>
<sequence length="264" mass="28023">MATSGQDGVQSVGRALDLLELLSQNEDGLRASDLARLSGLAVSTTHRLLTTLEGRGFAHSDPDSAAWHVGRTAFAVGSTYGRRRSFAVPAMPYLRRLRDLTRETANLGVLDNDHLVTISQVESREIVRAIAPPGGQAPIVCSGMGKALLATWPDAEIAALVARTGLPPMTPHSLTSLQAVMADIRQVRERGYAVDDEERNPGLRCVAAPVWAASGEPVCAISISALAVRLTLARIPEVGAQVREAAHALSLHLGGVPEMPPPRE</sequence>
<dbReference type="SUPFAM" id="SSF46785">
    <property type="entry name" value="Winged helix' DNA-binding domain"/>
    <property type="match status" value="1"/>
</dbReference>
<evidence type="ECO:0000313" key="7">
    <source>
        <dbReference type="Proteomes" id="UP000193963"/>
    </source>
</evidence>
<dbReference type="Gene3D" id="3.30.450.40">
    <property type="match status" value="1"/>
</dbReference>
<dbReference type="Pfam" id="PF01614">
    <property type="entry name" value="IclR_C"/>
    <property type="match status" value="1"/>
</dbReference>
<feature type="domain" description="IclR-ED" evidence="5">
    <location>
        <begin position="72"/>
        <end position="255"/>
    </location>
</feature>
<dbReference type="OrthoDB" id="9807558at2"/>
<dbReference type="SMART" id="SM00346">
    <property type="entry name" value="HTH_ICLR"/>
    <property type="match status" value="1"/>
</dbReference>
<keyword evidence="3" id="KW-0804">Transcription</keyword>
<dbReference type="InterPro" id="IPR050707">
    <property type="entry name" value="HTH_MetabolicPath_Reg"/>
</dbReference>
<dbReference type="GO" id="GO:0003677">
    <property type="term" value="F:DNA binding"/>
    <property type="evidence" value="ECO:0007669"/>
    <property type="project" value="UniProtKB-KW"/>
</dbReference>
<protein>
    <submittedName>
        <fullName evidence="6">Acetate operon repressor</fullName>
    </submittedName>
</protein>
<dbReference type="Pfam" id="PF09339">
    <property type="entry name" value="HTH_IclR"/>
    <property type="match status" value="1"/>
</dbReference>
<proteinExistence type="predicted"/>
<dbReference type="InterPro" id="IPR036388">
    <property type="entry name" value="WH-like_DNA-bd_sf"/>
</dbReference>
<organism evidence="6 7">
    <name type="scientific">Pseudooceanicola marinus</name>
    <dbReference type="NCBI Taxonomy" id="396013"/>
    <lineage>
        <taxon>Bacteria</taxon>
        <taxon>Pseudomonadati</taxon>
        <taxon>Pseudomonadota</taxon>
        <taxon>Alphaproteobacteria</taxon>
        <taxon>Rhodobacterales</taxon>
        <taxon>Paracoccaceae</taxon>
        <taxon>Pseudooceanicola</taxon>
    </lineage>
</organism>
<evidence type="ECO:0000259" key="4">
    <source>
        <dbReference type="PROSITE" id="PS51077"/>
    </source>
</evidence>
<dbReference type="PANTHER" id="PTHR30136">
    <property type="entry name" value="HELIX-TURN-HELIX TRANSCRIPTIONAL REGULATOR, ICLR FAMILY"/>
    <property type="match status" value="1"/>
</dbReference>
<dbReference type="FunFam" id="1.10.10.10:FF:000056">
    <property type="entry name" value="IclR family transcriptional regulator"/>
    <property type="match status" value="1"/>
</dbReference>
<evidence type="ECO:0000259" key="5">
    <source>
        <dbReference type="PROSITE" id="PS51078"/>
    </source>
</evidence>
<evidence type="ECO:0000256" key="1">
    <source>
        <dbReference type="ARBA" id="ARBA00023015"/>
    </source>
</evidence>
<evidence type="ECO:0000313" key="6">
    <source>
        <dbReference type="EMBL" id="SLN15044.1"/>
    </source>
</evidence>
<keyword evidence="2" id="KW-0238">DNA-binding</keyword>
<dbReference type="AlphaFoldDB" id="A0A1X6YC31"/>